<keyword evidence="4 9" id="KW-0444">Lipid biosynthesis</keyword>
<keyword evidence="8 9" id="KW-0092">Biotin</keyword>
<keyword evidence="5 9" id="KW-0276">Fatty acid metabolism</keyword>
<reference evidence="11 12" key="1">
    <citation type="submission" date="2017-03" db="EMBL/GenBank/DDBJ databases">
        <authorList>
            <person name="Afonso C.L."/>
            <person name="Miller P.J."/>
            <person name="Scott M.A."/>
            <person name="Spackman E."/>
            <person name="Goraichik I."/>
            <person name="Dimitrov K.M."/>
            <person name="Suarez D.L."/>
            <person name="Swayne D.E."/>
        </authorList>
    </citation>
    <scope>NUCLEOTIDE SEQUENCE [LARGE SCALE GENOMIC DNA]</scope>
    <source>
        <strain evidence="11 12">CECT 7639</strain>
    </source>
</reference>
<dbReference type="PANTHER" id="PTHR45266:SF3">
    <property type="entry name" value="OXALOACETATE DECARBOXYLASE ALPHA CHAIN"/>
    <property type="match status" value="1"/>
</dbReference>
<dbReference type="InterPro" id="IPR050709">
    <property type="entry name" value="Biotin_Carboxyl_Carrier/Decarb"/>
</dbReference>
<dbReference type="RefSeq" id="WP_085794843.1">
    <property type="nucleotide sequence ID" value="NZ_FWFO01000001.1"/>
</dbReference>
<dbReference type="PROSITE" id="PS00188">
    <property type="entry name" value="BIOTIN"/>
    <property type="match status" value="1"/>
</dbReference>
<evidence type="ECO:0000256" key="9">
    <source>
        <dbReference type="RuleBase" id="RU364072"/>
    </source>
</evidence>
<dbReference type="NCBIfam" id="TIGR00531">
    <property type="entry name" value="BCCP"/>
    <property type="match status" value="1"/>
</dbReference>
<dbReference type="EMBL" id="FWFO01000001">
    <property type="protein sequence ID" value="SLN29841.1"/>
    <property type="molecule type" value="Genomic_DNA"/>
</dbReference>
<evidence type="ECO:0000256" key="7">
    <source>
        <dbReference type="ARBA" id="ARBA00023160"/>
    </source>
</evidence>
<dbReference type="GO" id="GO:0003989">
    <property type="term" value="F:acetyl-CoA carboxylase activity"/>
    <property type="evidence" value="ECO:0007669"/>
    <property type="project" value="InterPro"/>
</dbReference>
<dbReference type="InterPro" id="IPR000089">
    <property type="entry name" value="Biotin_lipoyl"/>
</dbReference>
<evidence type="ECO:0000256" key="1">
    <source>
        <dbReference type="ARBA" id="ARBA00003761"/>
    </source>
</evidence>
<proteinExistence type="predicted"/>
<evidence type="ECO:0000256" key="4">
    <source>
        <dbReference type="ARBA" id="ARBA00022516"/>
    </source>
</evidence>
<evidence type="ECO:0000313" key="11">
    <source>
        <dbReference type="EMBL" id="SLN29841.1"/>
    </source>
</evidence>
<dbReference type="PANTHER" id="PTHR45266">
    <property type="entry name" value="OXALOACETATE DECARBOXYLASE ALPHA CHAIN"/>
    <property type="match status" value="1"/>
</dbReference>
<accession>A0A1Y5S4G3</accession>
<comment type="function">
    <text evidence="1 9">This protein is a component of the acetyl coenzyme A carboxylase complex; first, biotin carboxylase catalyzes the carboxylation of the carrier protein and then the transcarboxylase transfers the carboxyl group to form malonyl-CoA.</text>
</comment>
<dbReference type="GO" id="GO:0009317">
    <property type="term" value="C:acetyl-CoA carboxylase complex"/>
    <property type="evidence" value="ECO:0007669"/>
    <property type="project" value="InterPro"/>
</dbReference>
<dbReference type="Pfam" id="PF00364">
    <property type="entry name" value="Biotin_lipoyl"/>
    <property type="match status" value="1"/>
</dbReference>
<evidence type="ECO:0000256" key="5">
    <source>
        <dbReference type="ARBA" id="ARBA00022832"/>
    </source>
</evidence>
<dbReference type="AlphaFoldDB" id="A0A1Y5S4G3"/>
<dbReference type="UniPathway" id="UPA00094"/>
<evidence type="ECO:0000256" key="3">
    <source>
        <dbReference type="ARBA" id="ARBA00017562"/>
    </source>
</evidence>
<dbReference type="OrthoDB" id="9811735at2"/>
<comment type="pathway">
    <text evidence="2 9">Lipid metabolism; fatty acid biosynthesis.</text>
</comment>
<evidence type="ECO:0000256" key="2">
    <source>
        <dbReference type="ARBA" id="ARBA00005194"/>
    </source>
</evidence>
<evidence type="ECO:0000259" key="10">
    <source>
        <dbReference type="PROSITE" id="PS50968"/>
    </source>
</evidence>
<evidence type="ECO:0000313" key="12">
    <source>
        <dbReference type="Proteomes" id="UP000193077"/>
    </source>
</evidence>
<dbReference type="InterPro" id="IPR001882">
    <property type="entry name" value="Biotin_BS"/>
</dbReference>
<feature type="domain" description="Lipoyl-binding" evidence="10">
    <location>
        <begin position="92"/>
        <end position="168"/>
    </location>
</feature>
<keyword evidence="7 9" id="KW-0275">Fatty acid biosynthesis</keyword>
<keyword evidence="6 9" id="KW-0443">Lipid metabolism</keyword>
<dbReference type="InterPro" id="IPR011053">
    <property type="entry name" value="Single_hybrid_motif"/>
</dbReference>
<gene>
    <name evidence="11" type="primary">accB</name>
    <name evidence="11" type="ORF">TRL7639_01209</name>
</gene>
<dbReference type="PRINTS" id="PR01071">
    <property type="entry name" value="ACOABIOTINCC"/>
</dbReference>
<keyword evidence="12" id="KW-1185">Reference proteome</keyword>
<dbReference type="SUPFAM" id="SSF51230">
    <property type="entry name" value="Single hybrid motif"/>
    <property type="match status" value="1"/>
</dbReference>
<dbReference type="CDD" id="cd06850">
    <property type="entry name" value="biotinyl_domain"/>
    <property type="match status" value="1"/>
</dbReference>
<dbReference type="FunFam" id="2.40.50.100:FF:000003">
    <property type="entry name" value="Acetyl-CoA carboxylase biotin carboxyl carrier protein"/>
    <property type="match status" value="1"/>
</dbReference>
<dbReference type="InterPro" id="IPR001249">
    <property type="entry name" value="AcCoA_biotinCC"/>
</dbReference>
<dbReference type="Gene3D" id="2.40.50.100">
    <property type="match status" value="1"/>
</dbReference>
<evidence type="ECO:0000256" key="8">
    <source>
        <dbReference type="ARBA" id="ARBA00023267"/>
    </source>
</evidence>
<dbReference type="GO" id="GO:0006633">
    <property type="term" value="P:fatty acid biosynthetic process"/>
    <property type="evidence" value="ECO:0007669"/>
    <property type="project" value="UniProtKB-UniPathway"/>
</dbReference>
<protein>
    <recommendedName>
        <fullName evidence="3 9">Biotin carboxyl carrier protein of acetyl-CoA carboxylase</fullName>
    </recommendedName>
</protein>
<sequence>MSETKHEADVAFIKALAELLRENDLTELEVMREFGDDDSLNVRVSRATPAPIVAAAPTQVAVPAAAAPVAAPAAAPAVEAPAAAGEDPASHPGAVTSPMVGTVYMQAEPGAPSFISVGAQVSEGDTLLIVEAMKTMNHIHAPKSGTVKRILVDDGAAVEFGTPLVIVE</sequence>
<evidence type="ECO:0000256" key="6">
    <source>
        <dbReference type="ARBA" id="ARBA00023098"/>
    </source>
</evidence>
<organism evidence="11 12">
    <name type="scientific">Falsiruegeria litorea R37</name>
    <dbReference type="NCBI Taxonomy" id="1200284"/>
    <lineage>
        <taxon>Bacteria</taxon>
        <taxon>Pseudomonadati</taxon>
        <taxon>Pseudomonadota</taxon>
        <taxon>Alphaproteobacteria</taxon>
        <taxon>Rhodobacterales</taxon>
        <taxon>Roseobacteraceae</taxon>
        <taxon>Falsiruegeria</taxon>
    </lineage>
</organism>
<dbReference type="Proteomes" id="UP000193077">
    <property type="component" value="Unassembled WGS sequence"/>
</dbReference>
<dbReference type="PROSITE" id="PS50968">
    <property type="entry name" value="BIOTINYL_LIPOYL"/>
    <property type="match status" value="1"/>
</dbReference>
<name>A0A1Y5S4G3_9RHOB</name>